<sequence>MSHQKDKEDPPPQTVSSPHLPENNEHGPLSNQHSEHDSRSTDADLSILLENKSHIDHFYIALSPHVKFPPELIEQIFRSIIPSPPLLPLTIHNNNPHLRITQICRSWRVMAFKIPLLWNISLDKVPTTGTVNLIASWFRQCSSTQICLHGTEDLGPYNEDLEIKKYISEQIIIPYANRIKELYMFPFHRYNLTSLPMNVLTTLTLDCTEPSPPVKNIVAPLLRCVHLRNVSPSGHISIFDSAPELPWGQLKVLSLEGYLSMTILLDILIKCTSLEYLHVRNLEYDLLDDDPIRACNLPYLKELHIGFTNCVSFERLFLFKVPCLTSLSVSHPLSPLDYLEGFSAFVKEVKNSLRRFEITRSWSYDTTYPLKAILGSVPFVIHFSAKEDILPAIICKKIGTGELLPNVEVLHLRLREGESWEENLNVLIPPEQQDGLSQLRELYFYINEAVRSTQPRIQELHAQGIDVHLVHPTCKYHIGCQKPDCQEQVAAWIFGIEEHIN</sequence>
<keyword evidence="3" id="KW-1185">Reference proteome</keyword>
<gene>
    <name evidence="2" type="ORF">BDZ94DRAFT_1313105</name>
</gene>
<reference evidence="2" key="1">
    <citation type="submission" date="2020-11" db="EMBL/GenBank/DDBJ databases">
        <authorList>
            <consortium name="DOE Joint Genome Institute"/>
            <person name="Ahrendt S."/>
            <person name="Riley R."/>
            <person name="Andreopoulos W."/>
            <person name="Labutti K."/>
            <person name="Pangilinan J."/>
            <person name="Ruiz-Duenas F.J."/>
            <person name="Barrasa J.M."/>
            <person name="Sanchez-Garcia M."/>
            <person name="Camarero S."/>
            <person name="Miyauchi S."/>
            <person name="Serrano A."/>
            <person name="Linde D."/>
            <person name="Babiker R."/>
            <person name="Drula E."/>
            <person name="Ayuso-Fernandez I."/>
            <person name="Pacheco R."/>
            <person name="Padilla G."/>
            <person name="Ferreira P."/>
            <person name="Barriuso J."/>
            <person name="Kellner H."/>
            <person name="Castanera R."/>
            <person name="Alfaro M."/>
            <person name="Ramirez L."/>
            <person name="Pisabarro A.G."/>
            <person name="Kuo A."/>
            <person name="Tritt A."/>
            <person name="Lipzen A."/>
            <person name="He G."/>
            <person name="Yan M."/>
            <person name="Ng V."/>
            <person name="Cullen D."/>
            <person name="Martin F."/>
            <person name="Rosso M.-N."/>
            <person name="Henrissat B."/>
            <person name="Hibbett D."/>
            <person name="Martinez A.T."/>
            <person name="Grigoriev I.V."/>
        </authorList>
    </citation>
    <scope>NUCLEOTIDE SEQUENCE</scope>
    <source>
        <strain evidence="2">CBS 247.69</strain>
    </source>
</reference>
<evidence type="ECO:0000313" key="3">
    <source>
        <dbReference type="Proteomes" id="UP000807353"/>
    </source>
</evidence>
<comment type="caution">
    <text evidence="2">The sequence shown here is derived from an EMBL/GenBank/DDBJ whole genome shotgun (WGS) entry which is preliminary data.</text>
</comment>
<evidence type="ECO:0008006" key="4">
    <source>
        <dbReference type="Google" id="ProtNLM"/>
    </source>
</evidence>
<proteinExistence type="predicted"/>
<accession>A0A9P5XZL6</accession>
<evidence type="ECO:0000256" key="1">
    <source>
        <dbReference type="SAM" id="MobiDB-lite"/>
    </source>
</evidence>
<evidence type="ECO:0000313" key="2">
    <source>
        <dbReference type="EMBL" id="KAF9458606.1"/>
    </source>
</evidence>
<protein>
    <recommendedName>
        <fullName evidence="4">F-box domain-containing protein</fullName>
    </recommendedName>
</protein>
<feature type="compositionally biased region" description="Basic and acidic residues" evidence="1">
    <location>
        <begin position="1"/>
        <end position="10"/>
    </location>
</feature>
<organism evidence="2 3">
    <name type="scientific">Collybia nuda</name>
    <dbReference type="NCBI Taxonomy" id="64659"/>
    <lineage>
        <taxon>Eukaryota</taxon>
        <taxon>Fungi</taxon>
        <taxon>Dikarya</taxon>
        <taxon>Basidiomycota</taxon>
        <taxon>Agaricomycotina</taxon>
        <taxon>Agaricomycetes</taxon>
        <taxon>Agaricomycetidae</taxon>
        <taxon>Agaricales</taxon>
        <taxon>Tricholomatineae</taxon>
        <taxon>Clitocybaceae</taxon>
        <taxon>Collybia</taxon>
    </lineage>
</organism>
<dbReference type="EMBL" id="MU150335">
    <property type="protein sequence ID" value="KAF9458606.1"/>
    <property type="molecule type" value="Genomic_DNA"/>
</dbReference>
<dbReference type="AlphaFoldDB" id="A0A9P5XZL6"/>
<dbReference type="Gene3D" id="3.80.10.10">
    <property type="entry name" value="Ribonuclease Inhibitor"/>
    <property type="match status" value="1"/>
</dbReference>
<dbReference type="SUPFAM" id="SSF52047">
    <property type="entry name" value="RNI-like"/>
    <property type="match status" value="1"/>
</dbReference>
<dbReference type="OrthoDB" id="3365698at2759"/>
<feature type="region of interest" description="Disordered" evidence="1">
    <location>
        <begin position="1"/>
        <end position="41"/>
    </location>
</feature>
<name>A0A9P5XZL6_9AGAR</name>
<dbReference type="InterPro" id="IPR032675">
    <property type="entry name" value="LRR_dom_sf"/>
</dbReference>
<dbReference type="Proteomes" id="UP000807353">
    <property type="component" value="Unassembled WGS sequence"/>
</dbReference>